<reference evidence="2" key="1">
    <citation type="submission" date="2020-07" db="EMBL/GenBank/DDBJ databases">
        <authorList>
            <person name="Lin J."/>
        </authorList>
    </citation>
    <scope>NUCLEOTIDE SEQUENCE</scope>
</reference>
<protein>
    <submittedName>
        <fullName evidence="2">Uncharacterized protein</fullName>
    </submittedName>
</protein>
<gene>
    <name evidence="2" type="ORF">CB5_LOCUS27</name>
</gene>
<dbReference type="AlphaFoldDB" id="A0A6V7NEL8"/>
<name>A0A6V7NEL8_ANACO</name>
<evidence type="ECO:0000313" key="2">
    <source>
        <dbReference type="EMBL" id="CAD1816816.1"/>
    </source>
</evidence>
<proteinExistence type="predicted"/>
<evidence type="ECO:0000256" key="1">
    <source>
        <dbReference type="SAM" id="MobiDB-lite"/>
    </source>
</evidence>
<organism evidence="2">
    <name type="scientific">Ananas comosus var. bracteatus</name>
    <name type="common">red pineapple</name>
    <dbReference type="NCBI Taxonomy" id="296719"/>
    <lineage>
        <taxon>Eukaryota</taxon>
        <taxon>Viridiplantae</taxon>
        <taxon>Streptophyta</taxon>
        <taxon>Embryophyta</taxon>
        <taxon>Tracheophyta</taxon>
        <taxon>Spermatophyta</taxon>
        <taxon>Magnoliopsida</taxon>
        <taxon>Liliopsida</taxon>
        <taxon>Poales</taxon>
        <taxon>Bromeliaceae</taxon>
        <taxon>Bromelioideae</taxon>
        <taxon>Ananas</taxon>
    </lineage>
</organism>
<sequence length="122" mass="12360">MAAAAACGGVEMSKMTTMMELLLSTEQVARWERQTERRQLFLRSYHFSRHPPPSPAAPAAPSSAPAASSGGASAASRASSAPSPAPAAARASTASSSTAARPPPPPPPRTGSASRPLGRPAK</sequence>
<feature type="compositionally biased region" description="Low complexity" evidence="1">
    <location>
        <begin position="59"/>
        <end position="100"/>
    </location>
</feature>
<accession>A0A6V7NEL8</accession>
<dbReference type="EMBL" id="LR862129">
    <property type="protein sequence ID" value="CAD1816816.1"/>
    <property type="molecule type" value="Genomic_DNA"/>
</dbReference>
<feature type="region of interest" description="Disordered" evidence="1">
    <location>
        <begin position="43"/>
        <end position="122"/>
    </location>
</feature>